<dbReference type="OrthoDB" id="262125at2"/>
<dbReference type="EMBL" id="HE804045">
    <property type="protein sequence ID" value="CCH33982.1"/>
    <property type="molecule type" value="Genomic_DNA"/>
</dbReference>
<organism evidence="2 3">
    <name type="scientific">Saccharothrix espanaensis (strain ATCC 51144 / DSM 44229 / JCM 9112 / NBRC 15066 / NRRL 15764)</name>
    <dbReference type="NCBI Taxonomy" id="1179773"/>
    <lineage>
        <taxon>Bacteria</taxon>
        <taxon>Bacillati</taxon>
        <taxon>Actinomycetota</taxon>
        <taxon>Actinomycetes</taxon>
        <taxon>Pseudonocardiales</taxon>
        <taxon>Pseudonocardiaceae</taxon>
        <taxon>Saccharothrix</taxon>
    </lineage>
</organism>
<dbReference type="eggNOG" id="COG1680">
    <property type="taxonomic scope" value="Bacteria"/>
</dbReference>
<evidence type="ECO:0000259" key="1">
    <source>
        <dbReference type="Pfam" id="PF00144"/>
    </source>
</evidence>
<dbReference type="RefSeq" id="WP_015104093.1">
    <property type="nucleotide sequence ID" value="NC_019673.1"/>
</dbReference>
<accession>K0K8V6</accession>
<dbReference type="InterPro" id="IPR050491">
    <property type="entry name" value="AmpC-like"/>
</dbReference>
<dbReference type="HOGENOM" id="CLU_020027_13_0_11"/>
<evidence type="ECO:0000313" key="3">
    <source>
        <dbReference type="Proteomes" id="UP000006281"/>
    </source>
</evidence>
<dbReference type="InterPro" id="IPR012338">
    <property type="entry name" value="Beta-lactam/transpept-like"/>
</dbReference>
<name>K0K8V6_SACES</name>
<dbReference type="Proteomes" id="UP000006281">
    <property type="component" value="Chromosome"/>
</dbReference>
<evidence type="ECO:0000313" key="2">
    <source>
        <dbReference type="EMBL" id="CCH33982.1"/>
    </source>
</evidence>
<dbReference type="Pfam" id="PF00144">
    <property type="entry name" value="Beta-lactamase"/>
    <property type="match status" value="1"/>
</dbReference>
<dbReference type="PANTHER" id="PTHR46825">
    <property type="entry name" value="D-ALANYL-D-ALANINE-CARBOXYPEPTIDASE/ENDOPEPTIDASE AMPH"/>
    <property type="match status" value="1"/>
</dbReference>
<dbReference type="PANTHER" id="PTHR46825:SF9">
    <property type="entry name" value="BETA-LACTAMASE-RELATED DOMAIN-CONTAINING PROTEIN"/>
    <property type="match status" value="1"/>
</dbReference>
<dbReference type="PATRIC" id="fig|1179773.3.peg.6801"/>
<dbReference type="Gene3D" id="3.40.710.10">
    <property type="entry name" value="DD-peptidase/beta-lactamase superfamily"/>
    <property type="match status" value="1"/>
</dbReference>
<reference evidence="2 3" key="1">
    <citation type="journal article" date="2012" name="BMC Genomics">
        <title>Complete genome sequence of Saccharothrix espanaensis DSM 44229T and comparison to the other completely sequenced Pseudonocardiaceae.</title>
        <authorList>
            <person name="Strobel T."/>
            <person name="Al-Dilaimi A."/>
            <person name="Blom J."/>
            <person name="Gessner A."/>
            <person name="Kalinowski J."/>
            <person name="Luzhetska M."/>
            <person name="Puhler A."/>
            <person name="Szczepanowski R."/>
            <person name="Bechthold A."/>
            <person name="Ruckert C."/>
        </authorList>
    </citation>
    <scope>NUCLEOTIDE SEQUENCE [LARGE SCALE GENOMIC DNA]</scope>
    <source>
        <strain evidence="3">ATCC 51144 / DSM 44229 / JCM 9112 / NBRC 15066 / NRRL 15764</strain>
    </source>
</reference>
<gene>
    <name evidence="2" type="ordered locus">BN6_67450</name>
</gene>
<proteinExistence type="predicted"/>
<feature type="domain" description="Beta-lactamase-related" evidence="1">
    <location>
        <begin position="15"/>
        <end position="327"/>
    </location>
</feature>
<dbReference type="InterPro" id="IPR001466">
    <property type="entry name" value="Beta-lactam-related"/>
</dbReference>
<sequence>MSRSEEIAAWLPGRLAELVAEHGVPGAQVAVLVDGEVVDAAAGVLNLATGVETTTDAVFQIGSITKVWTATLVMQLVDDGLLDLDEPVVRYVPDFKVADAAANAVITTRQLLNHTVGIDGDLFHDTGSGEDAVAKYLGTITEAAQIHPPGEMFSYCNSGYVVLGRIVEVLRGKPYGEVLKERIARPLGLTHLSTNATEAIMFRAALGHVPGPDGLVPAPVWSLTPSNAPAGSLLAMRARDLLGWAEAHLDGGEPIVSAASAKAMRAKQTDVPYIGLLADAWGLGWELFGWDADVFGHDGGTIGQNAFLRVSGTAKVAVALLTNSADGVKVYHDLVLPLMRDLAGAEVPETPTPPADPEPLDPDRVVGVYNTPMVGQALTVDDAGRGWLEITPLTPEARALMTPHKVEVVKLRGDSLIAVEEEHGFHQVLTLVGADDRGRAKYLFNSRAAVRTESE</sequence>
<dbReference type="STRING" id="1179773.BN6_67450"/>
<dbReference type="BioCyc" id="SESP1179773:BN6_RS32520-MONOMER"/>
<keyword evidence="3" id="KW-1185">Reference proteome</keyword>
<dbReference type="SUPFAM" id="SSF56601">
    <property type="entry name" value="beta-lactamase/transpeptidase-like"/>
    <property type="match status" value="1"/>
</dbReference>
<protein>
    <submittedName>
        <fullName evidence="2">Beta-lactamase</fullName>
    </submittedName>
</protein>
<dbReference type="AlphaFoldDB" id="K0K8V6"/>
<dbReference type="KEGG" id="sesp:BN6_67450"/>